<gene>
    <name evidence="1" type="ORF">BGZ80_000420</name>
</gene>
<dbReference type="Pfam" id="PF13516">
    <property type="entry name" value="LRR_6"/>
    <property type="match status" value="1"/>
</dbReference>
<accession>A0A9P6MSP6</accession>
<dbReference type="Proteomes" id="UP000703661">
    <property type="component" value="Unassembled WGS sequence"/>
</dbReference>
<dbReference type="AlphaFoldDB" id="A0A9P6MSP6"/>
<dbReference type="EMBL" id="JAAAID010001087">
    <property type="protein sequence ID" value="KAG0011790.1"/>
    <property type="molecule type" value="Genomic_DNA"/>
</dbReference>
<protein>
    <recommendedName>
        <fullName evidence="3">Leucine rich repeat protein</fullName>
    </recommendedName>
</protein>
<name>A0A9P6MSP6_9FUNG</name>
<dbReference type="InterPro" id="IPR032675">
    <property type="entry name" value="LRR_dom_sf"/>
</dbReference>
<evidence type="ECO:0008006" key="3">
    <source>
        <dbReference type="Google" id="ProtNLM"/>
    </source>
</evidence>
<dbReference type="InterPro" id="IPR001611">
    <property type="entry name" value="Leu-rich_rpt"/>
</dbReference>
<dbReference type="SUPFAM" id="SSF52047">
    <property type="entry name" value="RNI-like"/>
    <property type="match status" value="1"/>
</dbReference>
<organism evidence="1 2">
    <name type="scientific">Entomortierella chlamydospora</name>
    <dbReference type="NCBI Taxonomy" id="101097"/>
    <lineage>
        <taxon>Eukaryota</taxon>
        <taxon>Fungi</taxon>
        <taxon>Fungi incertae sedis</taxon>
        <taxon>Mucoromycota</taxon>
        <taxon>Mortierellomycotina</taxon>
        <taxon>Mortierellomycetes</taxon>
        <taxon>Mortierellales</taxon>
        <taxon>Mortierellaceae</taxon>
        <taxon>Entomortierella</taxon>
    </lineage>
</organism>
<evidence type="ECO:0000313" key="2">
    <source>
        <dbReference type="Proteomes" id="UP000703661"/>
    </source>
</evidence>
<reference evidence="1" key="1">
    <citation type="journal article" date="2020" name="Fungal Divers.">
        <title>Resolving the Mortierellaceae phylogeny through synthesis of multi-gene phylogenetics and phylogenomics.</title>
        <authorList>
            <person name="Vandepol N."/>
            <person name="Liber J."/>
            <person name="Desiro A."/>
            <person name="Na H."/>
            <person name="Kennedy M."/>
            <person name="Barry K."/>
            <person name="Grigoriev I.V."/>
            <person name="Miller A.N."/>
            <person name="O'Donnell K."/>
            <person name="Stajich J.E."/>
            <person name="Bonito G."/>
        </authorList>
    </citation>
    <scope>NUCLEOTIDE SEQUENCE</scope>
    <source>
        <strain evidence="1">NRRL 2769</strain>
    </source>
</reference>
<evidence type="ECO:0000313" key="1">
    <source>
        <dbReference type="EMBL" id="KAG0011790.1"/>
    </source>
</evidence>
<comment type="caution">
    <text evidence="1">The sequence shown here is derived from an EMBL/GenBank/DDBJ whole genome shotgun (WGS) entry which is preliminary data.</text>
</comment>
<keyword evidence="2" id="KW-1185">Reference proteome</keyword>
<sequence length="495" mass="54749">MSISGRSNSNSSTVAARKFVDSKDDVPRLFLIAPTFEEPLIKGPYKPIRILLPCQAPSASHGDEDAVHMTSHNGYTIKNPNDFMHNNKDAVKMMGTLTSYFAIAANIVNGIQGIPGQGGVDLVVQVAGSIANTVDNRTYLNNTGLDTSSLFEKHMATENHQREALKILLRAASASDPTQSMTGELNGVVLNNGRTIWVCKECYDSMLKGEQIKSDYHVSLSDYENLTRRAPTVNVMLKDSASLIIFTGALRNHPHPQKVTIRIAPEYFEAPERSHRAALASYLSLFGDLAAAIYRHRVTSLELHGKSDKGYTYVHMQSVLKCASLEHLTITGMPLFLQGTEIPKDCKTLTRLVLDGVRVDSEQAANNLRSLILANQSLTYLRLTRAGFTPVSLDVLVLDTNKQNQNLFKKLHYLNISDNCLDVVAATTLVAMAFKNNDLTHLDISGNSRIGDSGCRAILTLLRERSSRLVELNTDRTGIEWRTREEIKQLLNSPR</sequence>
<dbReference type="Gene3D" id="3.80.10.10">
    <property type="entry name" value="Ribonuclease Inhibitor"/>
    <property type="match status" value="1"/>
</dbReference>
<proteinExistence type="predicted"/>